<evidence type="ECO:0000256" key="1">
    <source>
        <dbReference type="SAM" id="SignalP"/>
    </source>
</evidence>
<comment type="caution">
    <text evidence="2">The sequence shown here is derived from an EMBL/GenBank/DDBJ whole genome shotgun (WGS) entry which is preliminary data.</text>
</comment>
<accession>A0A432W7U4</accession>
<dbReference type="Proteomes" id="UP000288293">
    <property type="component" value="Unassembled WGS sequence"/>
</dbReference>
<feature type="signal peptide" evidence="1">
    <location>
        <begin position="1"/>
        <end position="21"/>
    </location>
</feature>
<dbReference type="OrthoDB" id="6402727at2"/>
<gene>
    <name evidence="2" type="ORF">CWE09_04680</name>
</gene>
<sequence length="207" mass="23574">MRSLPIIFFSSLTLLSSASQANTLSPHFATPSYSNLTLDYMQAKIEDYADKPNGVSASFEQQLSPRFFISGHYTDLSSSVIGSTSDLELEDYQVGIGWYERSQVGPYVDLSFLVGQETLTLPDPLDPDNYFRDASEYFGAEIGLRDNHGPLEVQVGLAYLFHSSERDDQFRWSANAFLNINRYLAVGLRYQDHEEYQLQSIQLRVRW</sequence>
<keyword evidence="1" id="KW-0732">Signal</keyword>
<dbReference type="EMBL" id="PIPL01000001">
    <property type="protein sequence ID" value="RUO26026.1"/>
    <property type="molecule type" value="Genomic_DNA"/>
</dbReference>
<evidence type="ECO:0008006" key="4">
    <source>
        <dbReference type="Google" id="ProtNLM"/>
    </source>
</evidence>
<dbReference type="AlphaFoldDB" id="A0A432W7U4"/>
<name>A0A432W7U4_9GAMM</name>
<reference evidence="2 3" key="1">
    <citation type="journal article" date="2011" name="Front. Microbiol.">
        <title>Genomic signatures of strain selection and enhancement in Bacillus atrophaeus var. globigii, a historical biowarfare simulant.</title>
        <authorList>
            <person name="Gibbons H.S."/>
            <person name="Broomall S.M."/>
            <person name="McNew L.A."/>
            <person name="Daligault H."/>
            <person name="Chapman C."/>
            <person name="Bruce D."/>
            <person name="Karavis M."/>
            <person name="Krepps M."/>
            <person name="McGregor P.A."/>
            <person name="Hong C."/>
            <person name="Park K.H."/>
            <person name="Akmal A."/>
            <person name="Feldman A."/>
            <person name="Lin J.S."/>
            <person name="Chang W.E."/>
            <person name="Higgs B.W."/>
            <person name="Demirev P."/>
            <person name="Lindquist J."/>
            <person name="Liem A."/>
            <person name="Fochler E."/>
            <person name="Read T.D."/>
            <person name="Tapia R."/>
            <person name="Johnson S."/>
            <person name="Bishop-Lilly K.A."/>
            <person name="Detter C."/>
            <person name="Han C."/>
            <person name="Sozhamannan S."/>
            <person name="Rosenzweig C.N."/>
            <person name="Skowronski E.W."/>
        </authorList>
    </citation>
    <scope>NUCLEOTIDE SEQUENCE [LARGE SCALE GENOMIC DNA]</scope>
    <source>
        <strain evidence="2 3">MLST1</strain>
    </source>
</reference>
<protein>
    <recommendedName>
        <fullName evidence="4">Outer membrane protein beta-barrel domain-containing protein</fullName>
    </recommendedName>
</protein>
<evidence type="ECO:0000313" key="2">
    <source>
        <dbReference type="EMBL" id="RUO26026.1"/>
    </source>
</evidence>
<proteinExistence type="predicted"/>
<keyword evidence="3" id="KW-1185">Reference proteome</keyword>
<feature type="chain" id="PRO_5019178313" description="Outer membrane protein beta-barrel domain-containing protein" evidence="1">
    <location>
        <begin position="22"/>
        <end position="207"/>
    </location>
</feature>
<organism evidence="2 3">
    <name type="scientific">Aliidiomarina minuta</name>
    <dbReference type="NCBI Taxonomy" id="880057"/>
    <lineage>
        <taxon>Bacteria</taxon>
        <taxon>Pseudomonadati</taxon>
        <taxon>Pseudomonadota</taxon>
        <taxon>Gammaproteobacteria</taxon>
        <taxon>Alteromonadales</taxon>
        <taxon>Idiomarinaceae</taxon>
        <taxon>Aliidiomarina</taxon>
    </lineage>
</organism>
<evidence type="ECO:0000313" key="3">
    <source>
        <dbReference type="Proteomes" id="UP000288293"/>
    </source>
</evidence>
<dbReference type="RefSeq" id="WP_126802842.1">
    <property type="nucleotide sequence ID" value="NZ_PIPL01000001.1"/>
</dbReference>